<keyword evidence="7 13" id="KW-0456">Lyase</keyword>
<dbReference type="Pfam" id="PF08328">
    <property type="entry name" value="ASL_C"/>
    <property type="match status" value="1"/>
</dbReference>
<comment type="similarity">
    <text evidence="3 13">Belongs to the lyase 1 family. Adenylosuccinate lyase subfamily.</text>
</comment>
<dbReference type="NCBIfam" id="TIGR00928">
    <property type="entry name" value="purB"/>
    <property type="match status" value="1"/>
</dbReference>
<dbReference type="InterPro" id="IPR000362">
    <property type="entry name" value="Fumarate_lyase_fam"/>
</dbReference>
<dbReference type="InterPro" id="IPR024083">
    <property type="entry name" value="Fumarase/histidase_N"/>
</dbReference>
<evidence type="ECO:0000256" key="5">
    <source>
        <dbReference type="ARBA" id="ARBA00017058"/>
    </source>
</evidence>
<dbReference type="PANTHER" id="PTHR43411">
    <property type="entry name" value="ADENYLOSUCCINATE LYASE"/>
    <property type="match status" value="1"/>
</dbReference>
<reference evidence="16" key="1">
    <citation type="submission" date="2022-09" db="EMBL/GenBank/DDBJ databases">
        <title>Comparative genomics and taxonomic characterization of three novel marine species of genus Reichenbachiella exhibiting antioxidant and polysaccharide degradation activities.</title>
        <authorList>
            <person name="Muhammad N."/>
            <person name="Lee Y.-J."/>
            <person name="Ko J."/>
            <person name="Kim S.-G."/>
        </authorList>
    </citation>
    <scope>NUCLEOTIDE SEQUENCE</scope>
    <source>
        <strain evidence="16">BKB1-1</strain>
    </source>
</reference>
<sequence length="451" mass="51249">MELNALTAISPVDGRYRRQTKELAEFFSEFGLIKYRVHVEVEYFIALCQYPLLQLEGIDQSMYGKLRQIVVEFSEADALGIKEIEKTTNHDVKAVEYFIKGKFDNLGLSAHKEFIHFGLTSQDINNTAIPLQLKHAIENEYIPTLNQIEALLMDMAEEWKDIPMLAKTHGQPASPTLLGKEILVFHERLTQQVNMLDSVRYGAKFGGATGNMNAHHIAYPEVDWIKFANNFVDNTLGLRRSYPTTQIEHYDDMAALFDNLKRINTILIDFARDIWQYISMGYFKQKIVKGEVGSSAMPHKVNPIDFENAEGNLGIANALYEYLSAKLPISRLQRDLTDSTVLRNIGVPVAHGFIALKSLQKGISKLELNRQAIEYDLDQNWAVVSEAIQTILRREAYPEPYEALKALTRGNQEITQESLKVFIDGLEISDALKAQMKKITPFNYTGINPLK</sequence>
<dbReference type="InterPro" id="IPR022761">
    <property type="entry name" value="Fumarate_lyase_N"/>
</dbReference>
<evidence type="ECO:0000259" key="15">
    <source>
        <dbReference type="Pfam" id="PF08328"/>
    </source>
</evidence>
<evidence type="ECO:0000313" key="16">
    <source>
        <dbReference type="EMBL" id="UXP33276.1"/>
    </source>
</evidence>
<feature type="domain" description="Fumarate lyase N-terminal" evidence="14">
    <location>
        <begin position="14"/>
        <end position="311"/>
    </location>
</feature>
<comment type="pathway">
    <text evidence="1 13">Purine metabolism; IMP biosynthesis via de novo pathway; 5-amino-1-(5-phospho-D-ribosyl)imidazole-4-carboxamide from 5-amino-1-(5-phospho-D-ribosyl)imidazole-4-carboxylate: step 2/2.</text>
</comment>
<comment type="catalytic activity">
    <reaction evidence="8">
        <text>(2S)-2-[5-amino-1-(5-phospho-beta-D-ribosyl)imidazole-4-carboxamido]succinate = 5-amino-1-(5-phospho-beta-D-ribosyl)imidazole-4-carboxamide + fumarate</text>
        <dbReference type="Rhea" id="RHEA:23920"/>
        <dbReference type="ChEBI" id="CHEBI:29806"/>
        <dbReference type="ChEBI" id="CHEBI:58443"/>
        <dbReference type="ChEBI" id="CHEBI:58475"/>
        <dbReference type="EC" id="4.3.2.2"/>
    </reaction>
    <physiologicalReaction direction="left-to-right" evidence="8">
        <dbReference type="Rhea" id="RHEA:23921"/>
    </physiologicalReaction>
</comment>
<dbReference type="EC" id="4.3.2.2" evidence="4 12"/>
<evidence type="ECO:0000256" key="6">
    <source>
        <dbReference type="ARBA" id="ARBA00022755"/>
    </source>
</evidence>
<evidence type="ECO:0000256" key="12">
    <source>
        <dbReference type="NCBIfam" id="TIGR00928"/>
    </source>
</evidence>
<evidence type="ECO:0000256" key="2">
    <source>
        <dbReference type="ARBA" id="ARBA00004734"/>
    </source>
</evidence>
<dbReference type="PANTHER" id="PTHR43411:SF1">
    <property type="entry name" value="ADENYLOSUCCINATE LYASE"/>
    <property type="match status" value="1"/>
</dbReference>
<comment type="function">
    <text evidence="9">Catalyzes two reactions in de novo purine nucleotide biosynthesis. Catalyzes the breakdown of 5-aminoimidazole- (N-succinylocarboxamide) ribotide (SAICAR or 2-[5-amino-1-(5-phospho-beta-D-ribosyl)imidazole-4-carboxamido]succinate) to 5-aminoimidazole-4-carboxamide ribotide (AICAR or 5-amino-1-(5-phospho-beta-D-ribosyl)imidazole-4-carboxamide) and fumarate, and of adenylosuccinate (ADS or N(6)-(1,2-dicarboxyethyl)-AMP) to adenosine monophosphate (AMP) and fumarate.</text>
</comment>
<protein>
    <recommendedName>
        <fullName evidence="5 12">Adenylosuccinate lyase</fullName>
        <shortName evidence="13">ASL</shortName>
        <ecNumber evidence="4 12">4.3.2.2</ecNumber>
    </recommendedName>
    <alternativeName>
        <fullName evidence="10 13">Adenylosuccinase</fullName>
    </alternativeName>
</protein>
<comment type="pathway">
    <text evidence="2 13">Purine metabolism; AMP biosynthesis via de novo pathway; AMP from IMP: step 2/2.</text>
</comment>
<evidence type="ECO:0000313" key="17">
    <source>
        <dbReference type="Proteomes" id="UP001065174"/>
    </source>
</evidence>
<name>A0ABY6CRX9_9BACT</name>
<accession>A0ABY6CRX9</accession>
<dbReference type="InterPro" id="IPR047136">
    <property type="entry name" value="PurB_bact"/>
</dbReference>
<dbReference type="PROSITE" id="PS00163">
    <property type="entry name" value="FUMARATE_LYASES"/>
    <property type="match status" value="1"/>
</dbReference>
<evidence type="ECO:0000256" key="8">
    <source>
        <dbReference type="ARBA" id="ARBA00024477"/>
    </source>
</evidence>
<keyword evidence="6 13" id="KW-0658">Purine biosynthesis</keyword>
<evidence type="ECO:0000256" key="4">
    <source>
        <dbReference type="ARBA" id="ARBA00012339"/>
    </source>
</evidence>
<evidence type="ECO:0000256" key="1">
    <source>
        <dbReference type="ARBA" id="ARBA00004706"/>
    </source>
</evidence>
<dbReference type="GO" id="GO:0016829">
    <property type="term" value="F:lyase activity"/>
    <property type="evidence" value="ECO:0007669"/>
    <property type="project" value="UniProtKB-KW"/>
</dbReference>
<dbReference type="Proteomes" id="UP001065174">
    <property type="component" value="Chromosome"/>
</dbReference>
<comment type="catalytic activity">
    <reaction evidence="11">
        <text>N(6)-(1,2-dicarboxyethyl)-AMP = fumarate + AMP</text>
        <dbReference type="Rhea" id="RHEA:16853"/>
        <dbReference type="ChEBI" id="CHEBI:29806"/>
        <dbReference type="ChEBI" id="CHEBI:57567"/>
        <dbReference type="ChEBI" id="CHEBI:456215"/>
        <dbReference type="EC" id="4.3.2.2"/>
    </reaction>
    <physiologicalReaction direction="left-to-right" evidence="11">
        <dbReference type="Rhea" id="RHEA:16854"/>
    </physiologicalReaction>
</comment>
<dbReference type="SUPFAM" id="SSF48557">
    <property type="entry name" value="L-aspartase-like"/>
    <property type="match status" value="1"/>
</dbReference>
<dbReference type="InterPro" id="IPR020557">
    <property type="entry name" value="Fumarate_lyase_CS"/>
</dbReference>
<dbReference type="Gene3D" id="1.20.200.10">
    <property type="entry name" value="Fumarase/aspartase (Central domain)"/>
    <property type="match status" value="1"/>
</dbReference>
<organism evidence="16 17">
    <name type="scientific">Reichenbachiella agarivorans</name>
    <dbReference type="NCBI Taxonomy" id="2979464"/>
    <lineage>
        <taxon>Bacteria</taxon>
        <taxon>Pseudomonadati</taxon>
        <taxon>Bacteroidota</taxon>
        <taxon>Cytophagia</taxon>
        <taxon>Cytophagales</taxon>
        <taxon>Reichenbachiellaceae</taxon>
        <taxon>Reichenbachiella</taxon>
    </lineage>
</organism>
<proteinExistence type="inferred from homology"/>
<evidence type="ECO:0000256" key="11">
    <source>
        <dbReference type="ARBA" id="ARBA00049115"/>
    </source>
</evidence>
<keyword evidence="17" id="KW-1185">Reference proteome</keyword>
<evidence type="ECO:0000256" key="13">
    <source>
        <dbReference type="RuleBase" id="RU361172"/>
    </source>
</evidence>
<dbReference type="InterPro" id="IPR004769">
    <property type="entry name" value="Pur_lyase"/>
</dbReference>
<dbReference type="Pfam" id="PF00206">
    <property type="entry name" value="Lyase_1"/>
    <property type="match status" value="1"/>
</dbReference>
<evidence type="ECO:0000256" key="10">
    <source>
        <dbReference type="ARBA" id="ARBA00030717"/>
    </source>
</evidence>
<dbReference type="NCBIfam" id="NF006764">
    <property type="entry name" value="PRK09285.1"/>
    <property type="match status" value="1"/>
</dbReference>
<dbReference type="CDD" id="cd01598">
    <property type="entry name" value="PurB"/>
    <property type="match status" value="1"/>
</dbReference>
<evidence type="ECO:0000259" key="14">
    <source>
        <dbReference type="Pfam" id="PF00206"/>
    </source>
</evidence>
<dbReference type="PRINTS" id="PR00149">
    <property type="entry name" value="FUMRATELYASE"/>
</dbReference>
<evidence type="ECO:0000256" key="9">
    <source>
        <dbReference type="ARBA" id="ARBA00025012"/>
    </source>
</evidence>
<dbReference type="Gene3D" id="1.10.40.30">
    <property type="entry name" value="Fumarase/aspartase (C-terminal domain)"/>
    <property type="match status" value="1"/>
</dbReference>
<feature type="domain" description="Adenylosuccinate lyase PurB C-terminal" evidence="15">
    <location>
        <begin position="330"/>
        <end position="445"/>
    </location>
</feature>
<evidence type="ECO:0000256" key="7">
    <source>
        <dbReference type="ARBA" id="ARBA00023239"/>
    </source>
</evidence>
<dbReference type="RefSeq" id="WP_262310705.1">
    <property type="nucleotide sequence ID" value="NZ_CP106679.1"/>
</dbReference>
<dbReference type="EMBL" id="CP106679">
    <property type="protein sequence ID" value="UXP33276.1"/>
    <property type="molecule type" value="Genomic_DNA"/>
</dbReference>
<dbReference type="Gene3D" id="1.10.275.10">
    <property type="entry name" value="Fumarase/aspartase (N-terminal domain)"/>
    <property type="match status" value="1"/>
</dbReference>
<dbReference type="InterPro" id="IPR013539">
    <property type="entry name" value="PurB_C"/>
</dbReference>
<dbReference type="InterPro" id="IPR008948">
    <property type="entry name" value="L-Aspartase-like"/>
</dbReference>
<evidence type="ECO:0000256" key="3">
    <source>
        <dbReference type="ARBA" id="ARBA00008273"/>
    </source>
</evidence>
<gene>
    <name evidence="16" type="primary">purB</name>
    <name evidence="16" type="ORF">N6H18_04845</name>
</gene>